<evidence type="ECO:0000259" key="2">
    <source>
        <dbReference type="Pfam" id="PF20455"/>
    </source>
</evidence>
<feature type="domain" description="DUF6708" evidence="2">
    <location>
        <begin position="97"/>
        <end position="289"/>
    </location>
</feature>
<evidence type="ECO:0000313" key="4">
    <source>
        <dbReference type="Proteomes" id="UP000238605"/>
    </source>
</evidence>
<keyword evidence="1" id="KW-1133">Transmembrane helix</keyword>
<feature type="transmembrane region" description="Helical" evidence="1">
    <location>
        <begin position="57"/>
        <end position="78"/>
    </location>
</feature>
<sequence length="318" mass="36643">MGPKGFSTNRRLNDYEREHRFDIKKPASDKALYDLSLIKFNSTFTECVDKWYSMRGFVAMAGAVVSALMIYLICVSLYELLFKGYLENLALLLLGAVILWWSAKFLVSDAFTYTHYPIRFNRKNRQVYAFRRNGTVFKAGWDELYWTIYNTKVGLGGGDLNVMGHLMDKDGITVKESIGLSLVDAGEAGRQNLRQFFEFFRLYMEEGPGAALEALKPTPLIMLPAIDRQRESWFFGWERLTGGMKGLPLLQLLFQPFLLPISLFRWIVMRTSKIPQWPQWVEDECRVEPDDPWRREPGFRDEEAIAAVKATAGAQSNR</sequence>
<reference evidence="3 4" key="1">
    <citation type="submission" date="2018-02" db="EMBL/GenBank/DDBJ databases">
        <title>Reclassifiation of [Polyangium] brachysporum DSM 7029 as Guopingzhaonella breviflexa gen. nov., sp. nov., a member of the family Comamonadaceae.</title>
        <authorList>
            <person name="Tang B."/>
        </authorList>
    </citation>
    <scope>NUCLEOTIDE SEQUENCE [LARGE SCALE GENOMIC DNA]</scope>
    <source>
        <strain evidence="3 4">BCRC 80649</strain>
    </source>
</reference>
<evidence type="ECO:0000313" key="3">
    <source>
        <dbReference type="EMBL" id="PPE67689.1"/>
    </source>
</evidence>
<dbReference type="Pfam" id="PF20455">
    <property type="entry name" value="DUF6708"/>
    <property type="match status" value="1"/>
</dbReference>
<keyword evidence="1" id="KW-0812">Transmembrane</keyword>
<name>A0A2S5SYF9_9BURK</name>
<keyword evidence="1" id="KW-0472">Membrane</keyword>
<dbReference type="InterPro" id="IPR046554">
    <property type="entry name" value="DUF6708"/>
</dbReference>
<comment type="caution">
    <text evidence="3">The sequence shown here is derived from an EMBL/GenBank/DDBJ whole genome shotgun (WGS) entry which is preliminary data.</text>
</comment>
<dbReference type="EMBL" id="PSNX01000002">
    <property type="protein sequence ID" value="PPE67689.1"/>
    <property type="molecule type" value="Genomic_DNA"/>
</dbReference>
<keyword evidence="4" id="KW-1185">Reference proteome</keyword>
<proteinExistence type="predicted"/>
<gene>
    <name evidence="3" type="ORF">C1704_02160</name>
</gene>
<dbReference type="AlphaFoldDB" id="A0A2S5SYF9"/>
<dbReference type="Proteomes" id="UP000238605">
    <property type="component" value="Unassembled WGS sequence"/>
</dbReference>
<organism evidence="3 4">
    <name type="scientific">Caldimonas caldifontis</name>
    <dbReference type="NCBI Taxonomy" id="1452508"/>
    <lineage>
        <taxon>Bacteria</taxon>
        <taxon>Pseudomonadati</taxon>
        <taxon>Pseudomonadota</taxon>
        <taxon>Betaproteobacteria</taxon>
        <taxon>Burkholderiales</taxon>
        <taxon>Sphaerotilaceae</taxon>
        <taxon>Caldimonas</taxon>
    </lineage>
</organism>
<accession>A0A2S5SYF9</accession>
<evidence type="ECO:0000256" key="1">
    <source>
        <dbReference type="SAM" id="Phobius"/>
    </source>
</evidence>
<feature type="transmembrane region" description="Helical" evidence="1">
    <location>
        <begin position="85"/>
        <end position="103"/>
    </location>
</feature>
<protein>
    <recommendedName>
        <fullName evidence="2">DUF6708 domain-containing protein</fullName>
    </recommendedName>
</protein>